<evidence type="ECO:0000256" key="1">
    <source>
        <dbReference type="ARBA" id="ARBA00009054"/>
    </source>
</evidence>
<keyword evidence="6" id="KW-0175">Coiled coil</keyword>
<evidence type="ECO:0000313" key="8">
    <source>
        <dbReference type="Proteomes" id="UP000030902"/>
    </source>
</evidence>
<evidence type="ECO:0000256" key="2">
    <source>
        <dbReference type="ARBA" id="ARBA00023186"/>
    </source>
</evidence>
<dbReference type="PANTHER" id="PTHR21237:SF23">
    <property type="entry name" value="GRPE PROTEIN HOMOLOG, MITOCHONDRIAL"/>
    <property type="match status" value="1"/>
</dbReference>
<dbReference type="AlphaFoldDB" id="A0A6S4GUT9"/>
<feature type="coiled-coil region" evidence="6">
    <location>
        <begin position="9"/>
        <end position="43"/>
    </location>
</feature>
<dbReference type="GO" id="GO:0042803">
    <property type="term" value="F:protein homodimerization activity"/>
    <property type="evidence" value="ECO:0007669"/>
    <property type="project" value="InterPro"/>
</dbReference>
<evidence type="ECO:0000256" key="3">
    <source>
        <dbReference type="HAMAP-Rule" id="MF_01151"/>
    </source>
</evidence>
<dbReference type="PANTHER" id="PTHR21237">
    <property type="entry name" value="GRPE PROTEIN"/>
    <property type="match status" value="1"/>
</dbReference>
<comment type="subcellular location">
    <subcellularLocation>
        <location evidence="3">Cytoplasm</location>
    </subcellularLocation>
</comment>
<dbReference type="InterPro" id="IPR009012">
    <property type="entry name" value="GrpE_head"/>
</dbReference>
<sequence>MTKSKTKKTEDLEQQLGELTLDLQRTRADFENYRKRVEAEKQSAHNMGQAKSVMKLLPVIDTIERATANVPEELADNAWAKGVAGLSKQLDKQLKEIGLEKINAKPGAPFNPELHQAVQFDEEAEGDKEVIAEELRAGYTLNGSVIRDSMVKVTRQSLELPHTNVKENTDISEK</sequence>
<evidence type="ECO:0000313" key="7">
    <source>
        <dbReference type="EMBL" id="AJA06617.1"/>
    </source>
</evidence>
<dbReference type="Gene3D" id="3.90.20.20">
    <property type="match status" value="1"/>
</dbReference>
<dbReference type="InterPro" id="IPR000740">
    <property type="entry name" value="GrpE"/>
</dbReference>
<dbReference type="SUPFAM" id="SSF51064">
    <property type="entry name" value="Head domain of nucleotide exchange factor GrpE"/>
    <property type="match status" value="1"/>
</dbReference>
<dbReference type="Proteomes" id="UP000030902">
    <property type="component" value="Chromosome"/>
</dbReference>
<dbReference type="CDD" id="cd00446">
    <property type="entry name" value="GrpE"/>
    <property type="match status" value="1"/>
</dbReference>
<comment type="similarity">
    <text evidence="1 3 5">Belongs to the GrpE family.</text>
</comment>
<keyword evidence="2 3" id="KW-0143">Chaperone</keyword>
<keyword evidence="3 4" id="KW-0346">Stress response</keyword>
<dbReference type="GO" id="GO:0000774">
    <property type="term" value="F:adenyl-nucleotide exchange factor activity"/>
    <property type="evidence" value="ECO:0007669"/>
    <property type="project" value="InterPro"/>
</dbReference>
<protein>
    <recommendedName>
        <fullName evidence="3 4">Protein GrpE</fullName>
    </recommendedName>
    <alternativeName>
        <fullName evidence="3">HSP-70 cofactor</fullName>
    </alternativeName>
</protein>
<dbReference type="KEGG" id="sox:TM7x_03230"/>
<dbReference type="PRINTS" id="PR00773">
    <property type="entry name" value="GRPEPROTEIN"/>
</dbReference>
<dbReference type="HAMAP" id="MF_01151">
    <property type="entry name" value="GrpE"/>
    <property type="match status" value="1"/>
</dbReference>
<evidence type="ECO:0000256" key="6">
    <source>
        <dbReference type="SAM" id="Coils"/>
    </source>
</evidence>
<evidence type="ECO:0000256" key="5">
    <source>
        <dbReference type="RuleBase" id="RU004478"/>
    </source>
</evidence>
<dbReference type="GO" id="GO:0005737">
    <property type="term" value="C:cytoplasm"/>
    <property type="evidence" value="ECO:0007669"/>
    <property type="project" value="UniProtKB-SubCell"/>
</dbReference>
<dbReference type="GO" id="GO:0051082">
    <property type="term" value="F:unfolded protein binding"/>
    <property type="evidence" value="ECO:0007669"/>
    <property type="project" value="TreeGrafter"/>
</dbReference>
<accession>A0A6S4GUT9</accession>
<keyword evidence="3" id="KW-0963">Cytoplasm</keyword>
<dbReference type="SUPFAM" id="SSF58014">
    <property type="entry name" value="Coiled-coil domain of nucleotide exchange factor GrpE"/>
    <property type="match status" value="1"/>
</dbReference>
<organism evidence="7 8">
    <name type="scientific">Candidatus Nanosynbacter lyticus</name>
    <dbReference type="NCBI Taxonomy" id="2093824"/>
    <lineage>
        <taxon>Bacteria</taxon>
        <taxon>Candidatus Saccharimonadota</taxon>
        <taxon>Candidatus Saccharimonadia</taxon>
        <taxon>Candidatus Nanosynbacterales</taxon>
        <taxon>Candidatus Nanosynbacteraceae</taxon>
        <taxon>Candidatus Nanosynbacter</taxon>
    </lineage>
</organism>
<dbReference type="GO" id="GO:0006457">
    <property type="term" value="P:protein folding"/>
    <property type="evidence" value="ECO:0007669"/>
    <property type="project" value="InterPro"/>
</dbReference>
<reference evidence="7 8" key="1">
    <citation type="journal article" date="2015" name="Proc. Natl. Acad. Sci. U.S.A.">
        <title>Cultivation of a human-associated TM7 phylotype reveals a reduced genome and epibiotic parasitic lifestyle.</title>
        <authorList>
            <person name="He X."/>
            <person name="McLean J.S."/>
            <person name="Edlund A."/>
            <person name="Yooseph S."/>
            <person name="Hall A.P."/>
            <person name="Liu S.Y."/>
            <person name="Dorrestein P.C."/>
            <person name="Esquenazi E."/>
            <person name="Hunter R.C."/>
            <person name="Cheng G."/>
            <person name="Nelson K.E."/>
            <person name="Lux R."/>
            <person name="Shi W."/>
        </authorList>
    </citation>
    <scope>NUCLEOTIDE SEQUENCE [LARGE SCALE GENOMIC DNA]</scope>
    <source>
        <strain evidence="7 8">TM7x</strain>
    </source>
</reference>
<comment type="function">
    <text evidence="3 4">Participates actively in the response to hyperosmotic and heat shock by preventing the aggregation of stress-denatured proteins, in association with DnaK and GrpE. It is the nucleotide exchange factor for DnaK and may function as a thermosensor. Unfolded proteins bind initially to DnaJ; upon interaction with the DnaJ-bound protein, DnaK hydrolyzes its bound ATP, resulting in the formation of a stable complex. GrpE releases ADP from DnaK; ATP binding to DnaK triggers the release of the substrate protein, thus completing the reaction cycle. Several rounds of ATP-dependent interactions between DnaJ, DnaK and GrpE are required for fully efficient folding.</text>
</comment>
<dbReference type="PROSITE" id="PS01071">
    <property type="entry name" value="GRPE"/>
    <property type="match status" value="1"/>
</dbReference>
<name>A0A6S4GUT9_9BACT</name>
<keyword evidence="8" id="KW-1185">Reference proteome</keyword>
<dbReference type="RefSeq" id="WP_052198858.1">
    <property type="nucleotide sequence ID" value="NZ_CP007496.1"/>
</dbReference>
<comment type="subunit">
    <text evidence="3">Homodimer.</text>
</comment>
<dbReference type="GO" id="GO:0051087">
    <property type="term" value="F:protein-folding chaperone binding"/>
    <property type="evidence" value="ECO:0007669"/>
    <property type="project" value="InterPro"/>
</dbReference>
<proteinExistence type="inferred from homology"/>
<dbReference type="Gene3D" id="2.30.22.10">
    <property type="entry name" value="Head domain of nucleotide exchange factor GrpE"/>
    <property type="match status" value="1"/>
</dbReference>
<dbReference type="Pfam" id="PF01025">
    <property type="entry name" value="GrpE"/>
    <property type="match status" value="1"/>
</dbReference>
<dbReference type="InterPro" id="IPR013805">
    <property type="entry name" value="GrpE_CC"/>
</dbReference>
<evidence type="ECO:0000256" key="4">
    <source>
        <dbReference type="RuleBase" id="RU000639"/>
    </source>
</evidence>
<gene>
    <name evidence="3" type="primary">grpE</name>
    <name evidence="7" type="ORF">TM7x_03230</name>
</gene>
<dbReference type="EMBL" id="CP007496">
    <property type="protein sequence ID" value="AJA06617.1"/>
    <property type="molecule type" value="Genomic_DNA"/>
</dbReference>